<feature type="region of interest" description="Disordered" evidence="1">
    <location>
        <begin position="137"/>
        <end position="157"/>
    </location>
</feature>
<feature type="compositionally biased region" description="Basic and acidic residues" evidence="1">
    <location>
        <begin position="147"/>
        <end position="157"/>
    </location>
</feature>
<dbReference type="EMBL" id="ML978070">
    <property type="protein sequence ID" value="KAF2014923.1"/>
    <property type="molecule type" value="Genomic_DNA"/>
</dbReference>
<accession>A0A6A5XPQ6</accession>
<reference evidence="2" key="1">
    <citation type="journal article" date="2020" name="Stud. Mycol.">
        <title>101 Dothideomycetes genomes: a test case for predicting lifestyles and emergence of pathogens.</title>
        <authorList>
            <person name="Haridas S."/>
            <person name="Albert R."/>
            <person name="Binder M."/>
            <person name="Bloem J."/>
            <person name="Labutti K."/>
            <person name="Salamov A."/>
            <person name="Andreopoulos B."/>
            <person name="Baker S."/>
            <person name="Barry K."/>
            <person name="Bills G."/>
            <person name="Bluhm B."/>
            <person name="Cannon C."/>
            <person name="Castanera R."/>
            <person name="Culley D."/>
            <person name="Daum C."/>
            <person name="Ezra D."/>
            <person name="Gonzalez J."/>
            <person name="Henrissat B."/>
            <person name="Kuo A."/>
            <person name="Liang C."/>
            <person name="Lipzen A."/>
            <person name="Lutzoni F."/>
            <person name="Magnuson J."/>
            <person name="Mondo S."/>
            <person name="Nolan M."/>
            <person name="Ohm R."/>
            <person name="Pangilinan J."/>
            <person name="Park H.-J."/>
            <person name="Ramirez L."/>
            <person name="Alfaro M."/>
            <person name="Sun H."/>
            <person name="Tritt A."/>
            <person name="Yoshinaga Y."/>
            <person name="Zwiers L.-H."/>
            <person name="Turgeon B."/>
            <person name="Goodwin S."/>
            <person name="Spatafora J."/>
            <person name="Crous P."/>
            <person name="Grigoriev I."/>
        </authorList>
    </citation>
    <scope>NUCLEOTIDE SEQUENCE</scope>
    <source>
        <strain evidence="2">CBS 175.79</strain>
    </source>
</reference>
<name>A0A6A5XPQ6_9PLEO</name>
<keyword evidence="3" id="KW-1185">Reference proteome</keyword>
<dbReference type="AlphaFoldDB" id="A0A6A5XPQ6"/>
<evidence type="ECO:0000313" key="2">
    <source>
        <dbReference type="EMBL" id="KAF2014923.1"/>
    </source>
</evidence>
<protein>
    <submittedName>
        <fullName evidence="2">Uncharacterized protein</fullName>
    </submittedName>
</protein>
<sequence length="157" mass="17626">MLRSIHGGLQVMIGVFFLTLSTGATRPLEYLVLTRITKRAPGELWTARAVNMGNSLRVNRTYSKKPWKIDPLKPPTSMHGTMTRKCSTAHTTILTFVKMFHKKRLDEGQRIGRQKDHVVYQLKASCRGVLMQLRSYPSASGSGGSNHSEDLKSLMSH</sequence>
<organism evidence="2 3">
    <name type="scientific">Aaosphaeria arxii CBS 175.79</name>
    <dbReference type="NCBI Taxonomy" id="1450172"/>
    <lineage>
        <taxon>Eukaryota</taxon>
        <taxon>Fungi</taxon>
        <taxon>Dikarya</taxon>
        <taxon>Ascomycota</taxon>
        <taxon>Pezizomycotina</taxon>
        <taxon>Dothideomycetes</taxon>
        <taxon>Pleosporomycetidae</taxon>
        <taxon>Pleosporales</taxon>
        <taxon>Pleosporales incertae sedis</taxon>
        <taxon>Aaosphaeria</taxon>
    </lineage>
</organism>
<dbReference type="Proteomes" id="UP000799778">
    <property type="component" value="Unassembled WGS sequence"/>
</dbReference>
<evidence type="ECO:0000256" key="1">
    <source>
        <dbReference type="SAM" id="MobiDB-lite"/>
    </source>
</evidence>
<dbReference type="RefSeq" id="XP_033383262.1">
    <property type="nucleotide sequence ID" value="XM_033528353.1"/>
</dbReference>
<evidence type="ECO:0000313" key="3">
    <source>
        <dbReference type="Proteomes" id="UP000799778"/>
    </source>
</evidence>
<dbReference type="GeneID" id="54285750"/>
<gene>
    <name evidence="2" type="ORF">BU24DRAFT_423835</name>
</gene>
<proteinExistence type="predicted"/>